<evidence type="ECO:0000256" key="1">
    <source>
        <dbReference type="ARBA" id="ARBA00004123"/>
    </source>
</evidence>
<comment type="subcellular location">
    <subcellularLocation>
        <location evidence="2">Cytoplasm</location>
    </subcellularLocation>
    <subcellularLocation>
        <location evidence="1">Nucleus</location>
    </subcellularLocation>
</comment>
<dbReference type="Gene3D" id="1.25.10.10">
    <property type="entry name" value="Leucine-rich Repeat Variant"/>
    <property type="match status" value="2"/>
</dbReference>
<proteinExistence type="inferred from homology"/>
<dbReference type="InterPro" id="IPR040122">
    <property type="entry name" value="Importin_beta"/>
</dbReference>
<keyword evidence="6" id="KW-0653">Protein transport</keyword>
<feature type="region of interest" description="Disordered" evidence="10">
    <location>
        <begin position="368"/>
        <end position="390"/>
    </location>
</feature>
<evidence type="ECO:0000256" key="10">
    <source>
        <dbReference type="SAM" id="MobiDB-lite"/>
    </source>
</evidence>
<evidence type="ECO:0000256" key="2">
    <source>
        <dbReference type="ARBA" id="ARBA00004496"/>
    </source>
</evidence>
<dbReference type="PROSITE" id="PS50166">
    <property type="entry name" value="IMPORTIN_B_NT"/>
    <property type="match status" value="1"/>
</dbReference>
<dbReference type="SMART" id="SM00913">
    <property type="entry name" value="IBN_N"/>
    <property type="match status" value="1"/>
</dbReference>
<dbReference type="InterPro" id="IPR021133">
    <property type="entry name" value="HEAT_type_2"/>
</dbReference>
<dbReference type="Pfam" id="PF25574">
    <property type="entry name" value="TPR_IMB1"/>
    <property type="match status" value="1"/>
</dbReference>
<dbReference type="EMBL" id="LT555165">
    <property type="protein sequence ID" value="SAM09720.1"/>
    <property type="molecule type" value="Genomic_DNA"/>
</dbReference>
<dbReference type="PROSITE" id="PS50077">
    <property type="entry name" value="HEAT_REPEAT"/>
    <property type="match status" value="1"/>
</dbReference>
<evidence type="ECO:0000259" key="11">
    <source>
        <dbReference type="PROSITE" id="PS50166"/>
    </source>
</evidence>
<dbReference type="GO" id="GO:0031267">
    <property type="term" value="F:small GTPase binding"/>
    <property type="evidence" value="ECO:0007669"/>
    <property type="project" value="InterPro"/>
</dbReference>
<dbReference type="GO" id="GO:0006606">
    <property type="term" value="P:protein import into nucleus"/>
    <property type="evidence" value="ECO:0007669"/>
    <property type="project" value="InterPro"/>
</dbReference>
<dbReference type="STRING" id="4829.A0A168TA06"/>
<dbReference type="Pfam" id="PF20168">
    <property type="entry name" value="PDS5"/>
    <property type="match status" value="1"/>
</dbReference>
<dbReference type="InterPro" id="IPR016024">
    <property type="entry name" value="ARM-type_fold"/>
</dbReference>
<dbReference type="GO" id="GO:0031981">
    <property type="term" value="C:nuclear lumen"/>
    <property type="evidence" value="ECO:0007669"/>
    <property type="project" value="UniProtKB-ARBA"/>
</dbReference>
<evidence type="ECO:0000256" key="4">
    <source>
        <dbReference type="ARBA" id="ARBA00022490"/>
    </source>
</evidence>
<feature type="repeat" description="HEAT" evidence="9">
    <location>
        <begin position="507"/>
        <end position="545"/>
    </location>
</feature>
<feature type="region of interest" description="Disordered" evidence="10">
    <location>
        <begin position="344"/>
        <end position="363"/>
    </location>
</feature>
<evidence type="ECO:0000313" key="12">
    <source>
        <dbReference type="EMBL" id="SAM09720.1"/>
    </source>
</evidence>
<gene>
    <name evidence="12" type="primary">ABSGL_15421.1 scaffold 16614</name>
</gene>
<dbReference type="AlphaFoldDB" id="A0A168TA06"/>
<keyword evidence="13" id="KW-1185">Reference proteome</keyword>
<organism evidence="12">
    <name type="scientific">Absidia glauca</name>
    <name type="common">Pin mould</name>
    <dbReference type="NCBI Taxonomy" id="4829"/>
    <lineage>
        <taxon>Eukaryota</taxon>
        <taxon>Fungi</taxon>
        <taxon>Fungi incertae sedis</taxon>
        <taxon>Mucoromycota</taxon>
        <taxon>Mucoromycotina</taxon>
        <taxon>Mucoromycetes</taxon>
        <taxon>Mucorales</taxon>
        <taxon>Cunninghamellaceae</taxon>
        <taxon>Absidia</taxon>
    </lineage>
</organism>
<dbReference type="InterPro" id="IPR058584">
    <property type="entry name" value="IMB1_TNPO1-like_TPR"/>
</dbReference>
<dbReference type="InParanoid" id="A0A168TA06"/>
<keyword evidence="5" id="KW-0677">Repeat</keyword>
<reference evidence="12" key="1">
    <citation type="submission" date="2016-04" db="EMBL/GenBank/DDBJ databases">
        <authorList>
            <person name="Evans L.H."/>
            <person name="Alamgir A."/>
            <person name="Owens N."/>
            <person name="Weber N.D."/>
            <person name="Virtaneva K."/>
            <person name="Barbian K."/>
            <person name="Babar A."/>
            <person name="Rosenke K."/>
        </authorList>
    </citation>
    <scope>NUCLEOTIDE SEQUENCE [LARGE SCALE GENOMIC DNA]</scope>
    <source>
        <strain evidence="12">CBS 101.48</strain>
    </source>
</reference>
<evidence type="ECO:0000256" key="6">
    <source>
        <dbReference type="ARBA" id="ARBA00022927"/>
    </source>
</evidence>
<dbReference type="GO" id="GO:0005737">
    <property type="term" value="C:cytoplasm"/>
    <property type="evidence" value="ECO:0007669"/>
    <property type="project" value="UniProtKB-SubCell"/>
</dbReference>
<evidence type="ECO:0000256" key="9">
    <source>
        <dbReference type="PROSITE-ProRule" id="PRU00103"/>
    </source>
</evidence>
<dbReference type="Pfam" id="PF13513">
    <property type="entry name" value="HEAT_EZ"/>
    <property type="match status" value="1"/>
</dbReference>
<dbReference type="PANTHER" id="PTHR10527">
    <property type="entry name" value="IMPORTIN BETA"/>
    <property type="match status" value="1"/>
</dbReference>
<keyword evidence="4" id="KW-0963">Cytoplasm</keyword>
<evidence type="ECO:0000256" key="7">
    <source>
        <dbReference type="ARBA" id="ARBA00023242"/>
    </source>
</evidence>
<keyword evidence="3" id="KW-0813">Transport</keyword>
<sequence>MWQPQPEGLGELVVFLREAGRSDAGDPYHIQQRLDSFRSVPDYNAYLVFILVKMTNEECYTRQLAGLILKNNIRGDFNTIPLSVLDYVKTSCCEAVLQPDAMPGIRSAVGSVITSIVARGQPANWPEILEVLVNAMDDPNPLKAEMGFDGLGKICEDAARDLDQDIDGVRPLNYIIPRFIQAFHHPNSKLRILALATVSQFIPLKSQALMSRMAEYLQGLFAQMNDPDPLVRQELTSALTMLLEARPDKLEPVLTSVIEYVFHCTHDADDRVALRACDFWLQYAHVPGIHDRLLPYLPQIVPALLQRMVYTEMDLMTLVGGYGDDNDDDVADKDQDIRPRFYRKKPQHHHRPLSTSFSPFGSIQDDIDNDPDGDFADDDDDDEDDDDLDDLDDDEFFSEWTLRKCSASALEVLSTAYPHQVCTLLMPQLDIALFQADWKTRESGILALGAVAEGGLAEMAPYLPRLLPYMFDSLTDTKPLVRAMTCWVLGRYSGWCVEQGNSTMESVIPKLLEKVLDRNKRVQLNACSALASLIEETGEKIAVYLDPLLQGLTAAFDVYQARNLDILYDTLGTLAEAVGGALNKPDYILAIMPPLTEKWNSLSDTDTGLFPLFQCLSTVTTALGPGFTTYSKPVFARCLKLIATTLEENHLAHKRPDLMMDPPDAEFIVAALDLLSGMVQGMNTLVTPLVNDSHPPLYTLIDMCLKESRTDVLQSTCALTGDLAATCFESLQPHLPTLVPLLIRQVENSDLEHISVCSNAIWTLGEIAIRWGDAMQDHVPRILQRLLSILPSAVTSLNTPHRDNNSRIRTLYENVIITIGRLGLASPSVTSQSLKQCARHWLLCAKALPDNDEKDTALIGFCLTIKLNPMAAEKEFGRLVDIVVAAPSPSDRLLKEFEDLVQGYQKIMKPPQWARLSKKLVKYSH</sequence>
<dbReference type="Proteomes" id="UP000078561">
    <property type="component" value="Unassembled WGS sequence"/>
</dbReference>
<dbReference type="InterPro" id="IPR011989">
    <property type="entry name" value="ARM-like"/>
</dbReference>
<dbReference type="InterPro" id="IPR001494">
    <property type="entry name" value="Importin-beta_N"/>
</dbReference>
<dbReference type="OrthoDB" id="951172at2759"/>
<accession>A0A168TA06</accession>
<comment type="similarity">
    <text evidence="8">Belongs to the importin beta family. Importin beta-2 subfamily.</text>
</comment>
<dbReference type="FunFam" id="1.25.10.10:FF:000028">
    <property type="entry name" value="Transportin-1 isoform 1"/>
    <property type="match status" value="1"/>
</dbReference>
<name>A0A168TA06_ABSGL</name>
<evidence type="ECO:0000256" key="5">
    <source>
        <dbReference type="ARBA" id="ARBA00022737"/>
    </source>
</evidence>
<dbReference type="SUPFAM" id="SSF48371">
    <property type="entry name" value="ARM repeat"/>
    <property type="match status" value="1"/>
</dbReference>
<evidence type="ECO:0000313" key="13">
    <source>
        <dbReference type="Proteomes" id="UP000078561"/>
    </source>
</evidence>
<evidence type="ECO:0000256" key="3">
    <source>
        <dbReference type="ARBA" id="ARBA00022448"/>
    </source>
</evidence>
<feature type="domain" description="Importin N-terminal" evidence="11">
    <location>
        <begin position="30"/>
        <end position="115"/>
    </location>
</feature>
<dbReference type="OMA" id="ACDFWVQ"/>
<evidence type="ECO:0000256" key="8">
    <source>
        <dbReference type="ARBA" id="ARBA00038423"/>
    </source>
</evidence>
<protein>
    <recommendedName>
        <fullName evidence="11">Importin N-terminal domain-containing protein</fullName>
    </recommendedName>
</protein>
<keyword evidence="7" id="KW-0539">Nucleus</keyword>
<dbReference type="Pfam" id="PF03810">
    <property type="entry name" value="IBN_N"/>
    <property type="match status" value="1"/>
</dbReference>